<dbReference type="Proteomes" id="UP000290244">
    <property type="component" value="Chromosome"/>
</dbReference>
<proteinExistence type="predicted"/>
<dbReference type="Gene3D" id="3.40.190.10">
    <property type="entry name" value="Periplasmic binding protein-like II"/>
    <property type="match status" value="2"/>
</dbReference>
<reference evidence="2 3" key="1">
    <citation type="submission" date="2018-12" db="EMBL/GenBank/DDBJ databases">
        <title>Complete genome of Litorilituus sediminis.</title>
        <authorList>
            <person name="Liu A."/>
            <person name="Rong J."/>
        </authorList>
    </citation>
    <scope>NUCLEOTIDE SEQUENCE [LARGE SCALE GENOMIC DNA]</scope>
    <source>
        <strain evidence="2 3">JCM 17549</strain>
    </source>
</reference>
<evidence type="ECO:0000313" key="2">
    <source>
        <dbReference type="EMBL" id="QBG37319.1"/>
    </source>
</evidence>
<dbReference type="OrthoDB" id="6194758at2"/>
<evidence type="ECO:0000313" key="3">
    <source>
        <dbReference type="Proteomes" id="UP000290244"/>
    </source>
</evidence>
<keyword evidence="3" id="KW-1185">Reference proteome</keyword>
<dbReference type="KEGG" id="lsd:EMK97_17035"/>
<sequence>MHILKLSLLVLLLMPIKTYALTKINYMVIQDQAQPFQNHQNKKHHNGIITDIVKEIFPASDYDLTIHTLPFNRMIKTLEQGKLENWITFGSPNWPGVQSLNLSQLPVFNVQHSLLTAKQHEFDIKSAQDLFGKTVILLHGFDYPGLEEHISNKDINAIKVKSYSSAFKVVNRLKDKAGFVEMTVRINYNLKEQKLAPDDYNLLNFSSVIADYNLHLAMAPDMDAKIENHINEQLKKMQSSGKLKEIIDAY</sequence>
<protein>
    <submittedName>
        <fullName evidence="2">Transporter substrate-binding domain-containing protein</fullName>
    </submittedName>
</protein>
<accession>A0A4P6PAH3</accession>
<gene>
    <name evidence="2" type="ORF">EMK97_17035</name>
</gene>
<dbReference type="RefSeq" id="WP_130603985.1">
    <property type="nucleotide sequence ID" value="NZ_CP034759.1"/>
</dbReference>
<dbReference type="Pfam" id="PF00497">
    <property type="entry name" value="SBP_bac_3"/>
    <property type="match status" value="1"/>
</dbReference>
<name>A0A4P6PAH3_9GAMM</name>
<dbReference type="InterPro" id="IPR001638">
    <property type="entry name" value="Solute-binding_3/MltF_N"/>
</dbReference>
<dbReference type="AlphaFoldDB" id="A0A4P6PAH3"/>
<feature type="domain" description="Solute-binding protein family 3/N-terminal" evidence="1">
    <location>
        <begin position="28"/>
        <end position="250"/>
    </location>
</feature>
<dbReference type="SUPFAM" id="SSF53850">
    <property type="entry name" value="Periplasmic binding protein-like II"/>
    <property type="match status" value="1"/>
</dbReference>
<organism evidence="2 3">
    <name type="scientific">Litorilituus sediminis</name>
    <dbReference type="NCBI Taxonomy" id="718192"/>
    <lineage>
        <taxon>Bacteria</taxon>
        <taxon>Pseudomonadati</taxon>
        <taxon>Pseudomonadota</taxon>
        <taxon>Gammaproteobacteria</taxon>
        <taxon>Alteromonadales</taxon>
        <taxon>Colwelliaceae</taxon>
        <taxon>Litorilituus</taxon>
    </lineage>
</organism>
<evidence type="ECO:0000259" key="1">
    <source>
        <dbReference type="Pfam" id="PF00497"/>
    </source>
</evidence>
<dbReference type="EMBL" id="CP034759">
    <property type="protein sequence ID" value="QBG37319.1"/>
    <property type="molecule type" value="Genomic_DNA"/>
</dbReference>